<sequence>MRALVIVFAILSAGAAFAETAPLKRLTLRQDVLGFEAVGRLEIGDKGYCTGVLIAPDLVLTAAHCLFDRRTGAAEDVGLIDFRAGLHDGTTIAESSVARAVTHPAYDPGHEGDISSIRHDVALLELAAPIPAATAAPFAVRRLRPGARAVSVVSFARGRDAAPSWQDGCEVIGRQQGLLAVDCDLSFGSSGAPVFDRTGGRPNIVAIISSGGMMGDRTVALGMDLPGPIADLQEALRTGRDVRVASGTPGVRARRIAPGTKSSGGARFVRP</sequence>
<dbReference type="InterPro" id="IPR050966">
    <property type="entry name" value="Glutamyl_endopeptidase"/>
</dbReference>
<accession>A0A2R8BL76</accession>
<dbReference type="SMART" id="SM00020">
    <property type="entry name" value="Tryp_SPc"/>
    <property type="match status" value="1"/>
</dbReference>
<dbReference type="Proteomes" id="UP000244924">
    <property type="component" value="Unassembled WGS sequence"/>
</dbReference>
<gene>
    <name evidence="4" type="ORF">DEA8626_03204</name>
</gene>
<dbReference type="Pfam" id="PF13365">
    <property type="entry name" value="Trypsin_2"/>
    <property type="match status" value="1"/>
</dbReference>
<evidence type="ECO:0000256" key="2">
    <source>
        <dbReference type="SAM" id="SignalP"/>
    </source>
</evidence>
<dbReference type="PROSITE" id="PS50240">
    <property type="entry name" value="TRYPSIN_DOM"/>
    <property type="match status" value="1"/>
</dbReference>
<feature type="chain" id="PRO_5015332560" description="Peptidase S1 domain-containing protein" evidence="2">
    <location>
        <begin position="19"/>
        <end position="271"/>
    </location>
</feature>
<dbReference type="AlphaFoldDB" id="A0A2R8BL76"/>
<dbReference type="SUPFAM" id="SSF50494">
    <property type="entry name" value="Trypsin-like serine proteases"/>
    <property type="match status" value="1"/>
</dbReference>
<dbReference type="InterPro" id="IPR009003">
    <property type="entry name" value="Peptidase_S1_PA"/>
</dbReference>
<keyword evidence="1 2" id="KW-0732">Signal</keyword>
<protein>
    <recommendedName>
        <fullName evidence="3">Peptidase S1 domain-containing protein</fullName>
    </recommendedName>
</protein>
<evidence type="ECO:0000256" key="1">
    <source>
        <dbReference type="ARBA" id="ARBA00022729"/>
    </source>
</evidence>
<dbReference type="OrthoDB" id="267336at2"/>
<dbReference type="PRINTS" id="PR00722">
    <property type="entry name" value="CHYMOTRYPSIN"/>
</dbReference>
<proteinExistence type="predicted"/>
<dbReference type="PANTHER" id="PTHR15462:SF8">
    <property type="entry name" value="SERINE PROTEASE"/>
    <property type="match status" value="1"/>
</dbReference>
<name>A0A2R8BL76_9RHOB</name>
<evidence type="ECO:0000313" key="5">
    <source>
        <dbReference type="Proteomes" id="UP000244924"/>
    </source>
</evidence>
<dbReference type="PANTHER" id="PTHR15462">
    <property type="entry name" value="SERINE PROTEASE"/>
    <property type="match status" value="1"/>
</dbReference>
<evidence type="ECO:0000259" key="3">
    <source>
        <dbReference type="PROSITE" id="PS50240"/>
    </source>
</evidence>
<keyword evidence="5" id="KW-1185">Reference proteome</keyword>
<dbReference type="InterPro" id="IPR018114">
    <property type="entry name" value="TRYPSIN_HIS"/>
</dbReference>
<dbReference type="RefSeq" id="WP_108854209.1">
    <property type="nucleotide sequence ID" value="NZ_OMOQ01000003.1"/>
</dbReference>
<dbReference type="InterPro" id="IPR001254">
    <property type="entry name" value="Trypsin_dom"/>
</dbReference>
<dbReference type="GO" id="GO:0006508">
    <property type="term" value="P:proteolysis"/>
    <property type="evidence" value="ECO:0007669"/>
    <property type="project" value="InterPro"/>
</dbReference>
<dbReference type="InterPro" id="IPR001314">
    <property type="entry name" value="Peptidase_S1A"/>
</dbReference>
<dbReference type="GO" id="GO:0004252">
    <property type="term" value="F:serine-type endopeptidase activity"/>
    <property type="evidence" value="ECO:0007669"/>
    <property type="project" value="InterPro"/>
</dbReference>
<reference evidence="4 5" key="1">
    <citation type="submission" date="2018-03" db="EMBL/GenBank/DDBJ databases">
        <authorList>
            <person name="Keele B.F."/>
        </authorList>
    </citation>
    <scope>NUCLEOTIDE SEQUENCE [LARGE SCALE GENOMIC DNA]</scope>
    <source>
        <strain evidence="4 5">CECT 8626</strain>
    </source>
</reference>
<organism evidence="4 5">
    <name type="scientific">Albidovulum aquaemixtae</name>
    <dbReference type="NCBI Taxonomy" id="1542388"/>
    <lineage>
        <taxon>Bacteria</taxon>
        <taxon>Pseudomonadati</taxon>
        <taxon>Pseudomonadota</taxon>
        <taxon>Alphaproteobacteria</taxon>
        <taxon>Rhodobacterales</taxon>
        <taxon>Paracoccaceae</taxon>
        <taxon>Albidovulum</taxon>
    </lineage>
</organism>
<feature type="domain" description="Peptidase S1" evidence="3">
    <location>
        <begin position="10"/>
        <end position="271"/>
    </location>
</feature>
<dbReference type="Gene3D" id="2.40.10.10">
    <property type="entry name" value="Trypsin-like serine proteases"/>
    <property type="match status" value="2"/>
</dbReference>
<evidence type="ECO:0000313" key="4">
    <source>
        <dbReference type="EMBL" id="SPH24155.1"/>
    </source>
</evidence>
<dbReference type="InterPro" id="IPR043504">
    <property type="entry name" value="Peptidase_S1_PA_chymotrypsin"/>
</dbReference>
<feature type="signal peptide" evidence="2">
    <location>
        <begin position="1"/>
        <end position="18"/>
    </location>
</feature>
<dbReference type="PROSITE" id="PS00134">
    <property type="entry name" value="TRYPSIN_HIS"/>
    <property type="match status" value="1"/>
</dbReference>
<dbReference type="EMBL" id="OMOQ01000003">
    <property type="protein sequence ID" value="SPH24155.1"/>
    <property type="molecule type" value="Genomic_DNA"/>
</dbReference>